<dbReference type="OrthoDB" id="1918611at2759"/>
<evidence type="ECO:0000256" key="1">
    <source>
        <dbReference type="SAM" id="MobiDB-lite"/>
    </source>
</evidence>
<proteinExistence type="predicted"/>
<accession>A0A2V3IQZ8</accession>
<dbReference type="EMBL" id="NBIV01000088">
    <property type="protein sequence ID" value="PXF44551.1"/>
    <property type="molecule type" value="Genomic_DNA"/>
</dbReference>
<organism evidence="2 3">
    <name type="scientific">Gracilariopsis chorda</name>
    <dbReference type="NCBI Taxonomy" id="448386"/>
    <lineage>
        <taxon>Eukaryota</taxon>
        <taxon>Rhodophyta</taxon>
        <taxon>Florideophyceae</taxon>
        <taxon>Rhodymeniophycidae</taxon>
        <taxon>Gracilariales</taxon>
        <taxon>Gracilariaceae</taxon>
        <taxon>Gracilariopsis</taxon>
    </lineage>
</organism>
<dbReference type="AlphaFoldDB" id="A0A2V3IQZ8"/>
<sequence>MSAFVPPLTYITHQFKSPSRSFTRGSTLLPSTWKRAQLQPFSDSCPHSIRSTPECFNEAPDGDEEFEEDEPQVTLLDPETRRSIAVGIEEGFEFEGQSYILCYPIDEAVALAKNSADGLLETVEDDNLVADLYPVAKAVCSEQRIELKNTAFVMTAEDDSEFDSLADEVEGDDDDDDDDEDEDDTSDDDFVATVEEESEQDVEVLAEFLHDGETYFVVRPSHSVWLVAKEQNGTYKAIRGEQLEQVTPEIERIISERDLSQ</sequence>
<comment type="caution">
    <text evidence="2">The sequence shown here is derived from an EMBL/GenBank/DDBJ whole genome shotgun (WGS) entry which is preliminary data.</text>
</comment>
<keyword evidence="3" id="KW-1185">Reference proteome</keyword>
<protein>
    <submittedName>
        <fullName evidence="2">Uncharacterized protein</fullName>
    </submittedName>
</protein>
<evidence type="ECO:0000313" key="3">
    <source>
        <dbReference type="Proteomes" id="UP000247409"/>
    </source>
</evidence>
<dbReference type="Proteomes" id="UP000247409">
    <property type="component" value="Unassembled WGS sequence"/>
</dbReference>
<evidence type="ECO:0000313" key="2">
    <source>
        <dbReference type="EMBL" id="PXF44551.1"/>
    </source>
</evidence>
<gene>
    <name evidence="2" type="ORF">BWQ96_05729</name>
</gene>
<name>A0A2V3IQZ8_9FLOR</name>
<reference evidence="2 3" key="1">
    <citation type="journal article" date="2018" name="Mol. Biol. Evol.">
        <title>Analysis of the draft genome of the red seaweed Gracilariopsis chorda provides insights into genome size evolution in Rhodophyta.</title>
        <authorList>
            <person name="Lee J."/>
            <person name="Yang E.C."/>
            <person name="Graf L."/>
            <person name="Yang J.H."/>
            <person name="Qiu H."/>
            <person name="Zel Zion U."/>
            <person name="Chan C.X."/>
            <person name="Stephens T.G."/>
            <person name="Weber A.P.M."/>
            <person name="Boo G.H."/>
            <person name="Boo S.M."/>
            <person name="Kim K.M."/>
            <person name="Shin Y."/>
            <person name="Jung M."/>
            <person name="Lee S.J."/>
            <person name="Yim H.S."/>
            <person name="Lee J.H."/>
            <person name="Bhattacharya D."/>
            <person name="Yoon H.S."/>
        </authorList>
    </citation>
    <scope>NUCLEOTIDE SEQUENCE [LARGE SCALE GENOMIC DNA]</scope>
    <source>
        <strain evidence="2 3">SKKU-2015</strain>
        <tissue evidence="2">Whole body</tissue>
    </source>
</reference>
<feature type="region of interest" description="Disordered" evidence="1">
    <location>
        <begin position="159"/>
        <end position="187"/>
    </location>
</feature>
<dbReference type="Pfam" id="PF12527">
    <property type="entry name" value="DUF3727"/>
    <property type="match status" value="1"/>
</dbReference>
<dbReference type="InterPro" id="IPR022203">
    <property type="entry name" value="DUF3727"/>
</dbReference>